<keyword evidence="3" id="KW-0449">Lipoprotein</keyword>
<feature type="region of interest" description="Disordered" evidence="1">
    <location>
        <begin position="169"/>
        <end position="191"/>
    </location>
</feature>
<dbReference type="InterPro" id="IPR011434">
    <property type="entry name" value="Ltp-like_HTH"/>
</dbReference>
<dbReference type="InterPro" id="IPR036388">
    <property type="entry name" value="WH-like_DNA-bd_sf"/>
</dbReference>
<keyword evidence="4" id="KW-1185">Reference proteome</keyword>
<gene>
    <name evidence="3" type="ORF">M8332_06985</name>
</gene>
<feature type="domain" description="Putative host cell surface-exposed lipoprotein Ltp-like HTH region" evidence="2">
    <location>
        <begin position="70"/>
        <end position="114"/>
    </location>
</feature>
<keyword evidence="3" id="KW-0614">Plasmid</keyword>
<evidence type="ECO:0000256" key="1">
    <source>
        <dbReference type="SAM" id="MobiDB-lite"/>
    </source>
</evidence>
<proteinExistence type="predicted"/>
<sequence>MPKDNKTKKKFYKRWWFWVLVVIAVIVIISASNSSNGGNDSSSSKDKTSKTAKSNNDSGNNNSGKKVSTEYNNAYETAKTYMSTQGMSKKGLYDQLTADTGEKFKPEAATYAVNKFSEDDYKKAAVKSAKTYSKDMHLSASDVYSQLTSDSGEKYTPDEAKYAINKLHLGNVDTSNSDNQADTNDTDTSGN</sequence>
<dbReference type="Gene3D" id="1.10.10.10">
    <property type="entry name" value="Winged helix-like DNA-binding domain superfamily/Winged helix DNA-binding domain"/>
    <property type="match status" value="2"/>
</dbReference>
<accession>A0ABY5C775</accession>
<name>A0ABY5C775_9LACO</name>
<dbReference type="RefSeq" id="WP_252780840.1">
    <property type="nucleotide sequence ID" value="NZ_CP097479.1"/>
</dbReference>
<organism evidence="3 4">
    <name type="scientific">Fructilactobacillus ixorae</name>
    <dbReference type="NCBI Taxonomy" id="1750535"/>
    <lineage>
        <taxon>Bacteria</taxon>
        <taxon>Bacillati</taxon>
        <taxon>Bacillota</taxon>
        <taxon>Bacilli</taxon>
        <taxon>Lactobacillales</taxon>
        <taxon>Lactobacillaceae</taxon>
        <taxon>Fructilactobacillus</taxon>
    </lineage>
</organism>
<evidence type="ECO:0000313" key="3">
    <source>
        <dbReference type="EMBL" id="USS93960.1"/>
    </source>
</evidence>
<reference evidence="3" key="1">
    <citation type="submission" date="2022-05" db="EMBL/GenBank/DDBJ databases">
        <authorList>
            <person name="Oliphant S.A."/>
            <person name="Watson-Haigh N.S."/>
            <person name="Sumby K.M."/>
            <person name="Gardner J.M."/>
            <person name="Jiranek V."/>
        </authorList>
    </citation>
    <scope>NUCLEOTIDE SEQUENCE</scope>
    <source>
        <strain evidence="3">Ru20-1</strain>
        <plasmid evidence="3">punnamed</plasmid>
    </source>
</reference>
<evidence type="ECO:0000259" key="2">
    <source>
        <dbReference type="Pfam" id="PF07553"/>
    </source>
</evidence>
<protein>
    <submittedName>
        <fullName evidence="3">Ltp family lipoprotein</fullName>
    </submittedName>
</protein>
<geneLocation type="plasmid" evidence="3 4">
    <name>punnamed</name>
</geneLocation>
<feature type="compositionally biased region" description="Low complexity" evidence="1">
    <location>
        <begin position="51"/>
        <end position="66"/>
    </location>
</feature>
<feature type="compositionally biased region" description="Polar residues" evidence="1">
    <location>
        <begin position="172"/>
        <end position="191"/>
    </location>
</feature>
<feature type="domain" description="Putative host cell surface-exposed lipoprotein Ltp-like HTH region" evidence="2">
    <location>
        <begin position="120"/>
        <end position="167"/>
    </location>
</feature>
<dbReference type="EMBL" id="CP097479">
    <property type="protein sequence ID" value="USS93960.1"/>
    <property type="molecule type" value="Genomic_DNA"/>
</dbReference>
<feature type="region of interest" description="Disordered" evidence="1">
    <location>
        <begin position="34"/>
        <end position="70"/>
    </location>
</feature>
<dbReference type="Proteomes" id="UP001057532">
    <property type="component" value="Plasmid punnamed"/>
</dbReference>
<evidence type="ECO:0000313" key="4">
    <source>
        <dbReference type="Proteomes" id="UP001057532"/>
    </source>
</evidence>
<dbReference type="Pfam" id="PF07553">
    <property type="entry name" value="Lipoprotein_Ltp"/>
    <property type="match status" value="2"/>
</dbReference>